<evidence type="ECO:0000259" key="2">
    <source>
        <dbReference type="Pfam" id="PF00535"/>
    </source>
</evidence>
<dbReference type="SUPFAM" id="SSF53448">
    <property type="entry name" value="Nucleotide-diphospho-sugar transferases"/>
    <property type="match status" value="1"/>
</dbReference>
<reference evidence="3 4" key="1">
    <citation type="submission" date="2018-06" db="EMBL/GenBank/DDBJ databases">
        <authorList>
            <consortium name="Pathogen Informatics"/>
            <person name="Doyle S."/>
        </authorList>
    </citation>
    <scope>NUCLEOTIDE SEQUENCE [LARGE SCALE GENOMIC DNA]</scope>
    <source>
        <strain evidence="3 4">NCTC13043</strain>
    </source>
</reference>
<evidence type="ECO:0000313" key="3">
    <source>
        <dbReference type="EMBL" id="SUC12512.1"/>
    </source>
</evidence>
<feature type="transmembrane region" description="Helical" evidence="1">
    <location>
        <begin position="6"/>
        <end position="29"/>
    </location>
</feature>
<dbReference type="Gene3D" id="3.90.550.10">
    <property type="entry name" value="Spore Coat Polysaccharide Biosynthesis Protein SpsA, Chain A"/>
    <property type="match status" value="1"/>
</dbReference>
<dbReference type="Proteomes" id="UP000254235">
    <property type="component" value="Unassembled WGS sequence"/>
</dbReference>
<keyword evidence="1" id="KW-0812">Transmembrane</keyword>
<dbReference type="GO" id="GO:0016740">
    <property type="term" value="F:transferase activity"/>
    <property type="evidence" value="ECO:0007669"/>
    <property type="project" value="UniProtKB-KW"/>
</dbReference>
<dbReference type="OrthoDB" id="9800276at2"/>
<sequence>MFTIDTYTIIFSSVLILLALLSSIVSPFFRKPKLSNTYNKGEVADNNDIIEDNTTSINSTENEKENIVEPPISIILTPNDDALALSKNLNKYLNQEYKEYEIIVVAPKGDVETEDILKTYANNPRLYVTFIPSTSKYMSRKKLAITLGAKAAKYKWLLICDIFCAPQSEYWLSTLARNCKENVNIVAGFTNYDDDAPDFWRFEHFYMSCYLMREAQKGIAYAWNSNALLFKKDEFLAEEGFRGNLKFVRGEFDFIVNKYAKKGSTVIENSEDGTLIEETPTYKHWTNKHLYYLEDRKHLKRSAKHRIPFYIDQLAVYINYLFIIVALLYSIYTSNWIICIAAVFSLIATIALRIFIGNKALALFNIDIPSWKIIPYELRIIWQNLNYRIKYWRANKYDFISHKL</sequence>
<keyword evidence="1" id="KW-1133">Transmembrane helix</keyword>
<gene>
    <name evidence="3" type="ORF">NCTC13043_01117</name>
</gene>
<feature type="domain" description="Glycosyltransferase 2-like" evidence="2">
    <location>
        <begin position="79"/>
        <end position="231"/>
    </location>
</feature>
<dbReference type="EMBL" id="UGTP01000001">
    <property type="protein sequence ID" value="SUC12512.1"/>
    <property type="molecule type" value="Genomic_DNA"/>
</dbReference>
<feature type="transmembrane region" description="Helical" evidence="1">
    <location>
        <begin position="307"/>
        <end position="329"/>
    </location>
</feature>
<feature type="transmembrane region" description="Helical" evidence="1">
    <location>
        <begin position="335"/>
        <end position="356"/>
    </location>
</feature>
<keyword evidence="3" id="KW-0808">Transferase</keyword>
<keyword evidence="1" id="KW-0472">Membrane</keyword>
<evidence type="ECO:0000256" key="1">
    <source>
        <dbReference type="SAM" id="Phobius"/>
    </source>
</evidence>
<name>A0A379F1K4_9BACT</name>
<dbReference type="RefSeq" id="WP_115083294.1">
    <property type="nucleotide sequence ID" value="NZ_JABZTS010000018.1"/>
</dbReference>
<dbReference type="GeneID" id="78570810"/>
<protein>
    <submittedName>
        <fullName evidence="3">Glycosyl transferase family 2</fullName>
    </submittedName>
</protein>
<organism evidence="3 4">
    <name type="scientific">Prevotella pallens</name>
    <dbReference type="NCBI Taxonomy" id="60133"/>
    <lineage>
        <taxon>Bacteria</taxon>
        <taxon>Pseudomonadati</taxon>
        <taxon>Bacteroidota</taxon>
        <taxon>Bacteroidia</taxon>
        <taxon>Bacteroidales</taxon>
        <taxon>Prevotellaceae</taxon>
        <taxon>Prevotella</taxon>
    </lineage>
</organism>
<dbReference type="InterPro" id="IPR029044">
    <property type="entry name" value="Nucleotide-diphossugar_trans"/>
</dbReference>
<dbReference type="AlphaFoldDB" id="A0A379F1K4"/>
<dbReference type="Pfam" id="PF00535">
    <property type="entry name" value="Glycos_transf_2"/>
    <property type="match status" value="1"/>
</dbReference>
<evidence type="ECO:0000313" key="4">
    <source>
        <dbReference type="Proteomes" id="UP000254235"/>
    </source>
</evidence>
<proteinExistence type="predicted"/>
<accession>A0A379F1K4</accession>
<dbReference type="InterPro" id="IPR001173">
    <property type="entry name" value="Glyco_trans_2-like"/>
</dbReference>